<feature type="region of interest" description="Disordered" evidence="1">
    <location>
        <begin position="1"/>
        <end position="21"/>
    </location>
</feature>
<evidence type="ECO:0000256" key="1">
    <source>
        <dbReference type="SAM" id="MobiDB-lite"/>
    </source>
</evidence>
<sequence>MELGFSSEITPATETPNITSPKSIVSVGARKTSGTISSCRSGSVLCSVTSASASQQHNLAQDALQRLFHTADDRDPIGTTPCSPRRVTENSRPDSLVQKPSMIRNTVALPPRWMNFPSCSIFARKFGTFKKRHPCCNCGQSICRDNSACERMKLPHYGLSDRNCAFVVCHDMLRNASRHGR</sequence>
<accession>A0A6G0SB59</accession>
<dbReference type="PANTHER" id="PTHR47794">
    <property type="entry name" value="VACUOLAR PROTEIN SORTING-ASSOCIATED PROTEIN 27"/>
    <property type="match status" value="1"/>
</dbReference>
<dbReference type="GO" id="GO:0032266">
    <property type="term" value="F:phosphatidylinositol-3-phosphate binding"/>
    <property type="evidence" value="ECO:0007669"/>
    <property type="project" value="TreeGrafter"/>
</dbReference>
<dbReference type="GO" id="GO:0043130">
    <property type="term" value="F:ubiquitin binding"/>
    <property type="evidence" value="ECO:0007669"/>
    <property type="project" value="TreeGrafter"/>
</dbReference>
<dbReference type="GO" id="GO:0033565">
    <property type="term" value="C:ESCRT-0 complex"/>
    <property type="evidence" value="ECO:0007669"/>
    <property type="project" value="TreeGrafter"/>
</dbReference>
<proteinExistence type="predicted"/>
<reference evidence="2 3" key="1">
    <citation type="submission" date="2018-09" db="EMBL/GenBank/DDBJ databases">
        <title>Genomic investigation of the strawberry pathogen Phytophthora fragariae indicates pathogenicity is determined by transcriptional variation in three key races.</title>
        <authorList>
            <person name="Adams T.M."/>
            <person name="Armitage A.D."/>
            <person name="Sobczyk M.K."/>
            <person name="Bates H.J."/>
            <person name="Dunwell J.M."/>
            <person name="Nellist C.F."/>
            <person name="Harrison R.J."/>
        </authorList>
    </citation>
    <scope>NUCLEOTIDE SEQUENCE [LARGE SCALE GENOMIC DNA]</scope>
    <source>
        <strain evidence="2 3">NOV-77</strain>
    </source>
</reference>
<evidence type="ECO:0000313" key="2">
    <source>
        <dbReference type="EMBL" id="KAE9354107.1"/>
    </source>
</evidence>
<name>A0A6G0SB59_9STRA</name>
<dbReference type="EMBL" id="QXFY01000163">
    <property type="protein sequence ID" value="KAE9354107.1"/>
    <property type="molecule type" value="Genomic_DNA"/>
</dbReference>
<gene>
    <name evidence="2" type="ORF">PF008_g4672</name>
</gene>
<protein>
    <recommendedName>
        <fullName evidence="4">FYVE-type domain-containing protein</fullName>
    </recommendedName>
</protein>
<feature type="region of interest" description="Disordered" evidence="1">
    <location>
        <begin position="72"/>
        <end position="94"/>
    </location>
</feature>
<evidence type="ECO:0008006" key="4">
    <source>
        <dbReference type="Google" id="ProtNLM"/>
    </source>
</evidence>
<organism evidence="2 3">
    <name type="scientific">Phytophthora fragariae</name>
    <dbReference type="NCBI Taxonomy" id="53985"/>
    <lineage>
        <taxon>Eukaryota</taxon>
        <taxon>Sar</taxon>
        <taxon>Stramenopiles</taxon>
        <taxon>Oomycota</taxon>
        <taxon>Peronosporomycetes</taxon>
        <taxon>Peronosporales</taxon>
        <taxon>Peronosporaceae</taxon>
        <taxon>Phytophthora</taxon>
    </lineage>
</organism>
<evidence type="ECO:0000313" key="3">
    <source>
        <dbReference type="Proteomes" id="UP000486351"/>
    </source>
</evidence>
<dbReference type="GO" id="GO:0006623">
    <property type="term" value="P:protein targeting to vacuole"/>
    <property type="evidence" value="ECO:0007669"/>
    <property type="project" value="TreeGrafter"/>
</dbReference>
<dbReference type="Gene3D" id="3.30.40.10">
    <property type="entry name" value="Zinc/RING finger domain, C3HC4 (zinc finger)"/>
    <property type="match status" value="1"/>
</dbReference>
<comment type="caution">
    <text evidence="2">The sequence shown here is derived from an EMBL/GenBank/DDBJ whole genome shotgun (WGS) entry which is preliminary data.</text>
</comment>
<dbReference type="PANTHER" id="PTHR47794:SF1">
    <property type="entry name" value="VACUOLAR PROTEIN SORTING-ASSOCIATED PROTEIN 27"/>
    <property type="match status" value="1"/>
</dbReference>
<dbReference type="InterPro" id="IPR013083">
    <property type="entry name" value="Znf_RING/FYVE/PHD"/>
</dbReference>
<dbReference type="Proteomes" id="UP000486351">
    <property type="component" value="Unassembled WGS sequence"/>
</dbReference>
<dbReference type="AlphaFoldDB" id="A0A6G0SB59"/>
<dbReference type="GO" id="GO:0043328">
    <property type="term" value="P:protein transport to vacuole involved in ubiquitin-dependent protein catabolic process via the multivesicular body sorting pathway"/>
    <property type="evidence" value="ECO:0007669"/>
    <property type="project" value="TreeGrafter"/>
</dbReference>
<feature type="compositionally biased region" description="Polar residues" evidence="1">
    <location>
        <begin position="7"/>
        <end position="21"/>
    </location>
</feature>